<dbReference type="EMBL" id="CP032568">
    <property type="protein sequence ID" value="AYF77379.1"/>
    <property type="molecule type" value="Genomic_DNA"/>
</dbReference>
<keyword evidence="1" id="KW-0813">Transport</keyword>
<evidence type="ECO:0000259" key="2">
    <source>
        <dbReference type="Pfam" id="PF01895"/>
    </source>
</evidence>
<reference evidence="3 4" key="1">
    <citation type="submission" date="2018-09" db="EMBL/GenBank/DDBJ databases">
        <title>Nocardia yunnanensis sp. nov., an actinomycete isolated from a soil sample.</title>
        <authorList>
            <person name="Zhang J."/>
        </authorList>
    </citation>
    <scope>NUCLEOTIDE SEQUENCE [LARGE SCALE GENOMIC DNA]</scope>
    <source>
        <strain evidence="3 4">CFHS0054</strain>
    </source>
</reference>
<feature type="domain" description="PhoU" evidence="2">
    <location>
        <begin position="131"/>
        <end position="212"/>
    </location>
</feature>
<evidence type="ECO:0000313" key="4">
    <source>
        <dbReference type="Proteomes" id="UP000267164"/>
    </source>
</evidence>
<dbReference type="PANTHER" id="PTHR42930">
    <property type="entry name" value="PHOSPHATE-SPECIFIC TRANSPORT SYSTEM ACCESSORY PROTEIN PHOU"/>
    <property type="match status" value="1"/>
</dbReference>
<dbReference type="InterPro" id="IPR026022">
    <property type="entry name" value="PhoU_dom"/>
</dbReference>
<gene>
    <name evidence="3" type="ORF">D7D52_30165</name>
</gene>
<dbReference type="Pfam" id="PF01895">
    <property type="entry name" value="PhoU"/>
    <property type="match status" value="2"/>
</dbReference>
<accession>A0A386ZL74</accession>
<keyword evidence="4" id="KW-1185">Reference proteome</keyword>
<dbReference type="SUPFAM" id="SSF109755">
    <property type="entry name" value="PhoU-like"/>
    <property type="match status" value="1"/>
</dbReference>
<dbReference type="AlphaFoldDB" id="A0A386ZL74"/>
<sequence length="228" mass="24862">MRVGGQDMRVRTKFSSELMALTDELAQMARLTQEASERATAALTGSDLTAAYEVFALEEQVEIEHAKCEDRSVILLALEAPVARDLRHVVTAMQIADDLLAVSRALSRVADVVVRRYPDPVAPAVVLDSVAEMSGAVTLLIGTAVRVIAAQNPPRDRVLIPRDETVDRLRAHLVELAAADGWAHGSAMAIDIALLAHHFERAADHCVRIGRLIRFFHTGIPLYAQTEA</sequence>
<dbReference type="GO" id="GO:0045936">
    <property type="term" value="P:negative regulation of phosphate metabolic process"/>
    <property type="evidence" value="ECO:0007669"/>
    <property type="project" value="InterPro"/>
</dbReference>
<keyword evidence="1" id="KW-0592">Phosphate transport</keyword>
<proteinExistence type="predicted"/>
<protein>
    <submittedName>
        <fullName evidence="3">Phosphate uptake regulator, PhoU</fullName>
    </submittedName>
</protein>
<dbReference type="InterPro" id="IPR038078">
    <property type="entry name" value="PhoU-like_sf"/>
</dbReference>
<organism evidence="3 4">
    <name type="scientific">Nocardia yunnanensis</name>
    <dbReference type="NCBI Taxonomy" id="2382165"/>
    <lineage>
        <taxon>Bacteria</taxon>
        <taxon>Bacillati</taxon>
        <taxon>Actinomycetota</taxon>
        <taxon>Actinomycetes</taxon>
        <taxon>Mycobacteriales</taxon>
        <taxon>Nocardiaceae</taxon>
        <taxon>Nocardia</taxon>
    </lineage>
</organism>
<dbReference type="KEGG" id="nyu:D7D52_30165"/>
<dbReference type="GO" id="GO:0006817">
    <property type="term" value="P:phosphate ion transport"/>
    <property type="evidence" value="ECO:0007669"/>
    <property type="project" value="UniProtKB-KW"/>
</dbReference>
<dbReference type="Proteomes" id="UP000267164">
    <property type="component" value="Chromosome"/>
</dbReference>
<dbReference type="PANTHER" id="PTHR42930:SF3">
    <property type="entry name" value="PHOSPHATE-SPECIFIC TRANSPORT SYSTEM ACCESSORY PROTEIN PHOU"/>
    <property type="match status" value="1"/>
</dbReference>
<evidence type="ECO:0000256" key="1">
    <source>
        <dbReference type="ARBA" id="ARBA00022592"/>
    </source>
</evidence>
<name>A0A386ZL74_9NOCA</name>
<dbReference type="Gene3D" id="1.20.58.220">
    <property type="entry name" value="Phosphate transport system protein phou homolog 2, domain 2"/>
    <property type="match status" value="1"/>
</dbReference>
<dbReference type="OrthoDB" id="9814256at2"/>
<feature type="domain" description="PhoU" evidence="2">
    <location>
        <begin position="25"/>
        <end position="112"/>
    </location>
</feature>
<dbReference type="InterPro" id="IPR028366">
    <property type="entry name" value="PhoU"/>
</dbReference>
<dbReference type="GO" id="GO:0030643">
    <property type="term" value="P:intracellular phosphate ion homeostasis"/>
    <property type="evidence" value="ECO:0007669"/>
    <property type="project" value="InterPro"/>
</dbReference>
<evidence type="ECO:0000313" key="3">
    <source>
        <dbReference type="EMBL" id="AYF77379.1"/>
    </source>
</evidence>